<organism evidence="1">
    <name type="scientific">Arundo donax</name>
    <name type="common">Giant reed</name>
    <name type="synonym">Donax arundinaceus</name>
    <dbReference type="NCBI Taxonomy" id="35708"/>
    <lineage>
        <taxon>Eukaryota</taxon>
        <taxon>Viridiplantae</taxon>
        <taxon>Streptophyta</taxon>
        <taxon>Embryophyta</taxon>
        <taxon>Tracheophyta</taxon>
        <taxon>Spermatophyta</taxon>
        <taxon>Magnoliopsida</taxon>
        <taxon>Liliopsida</taxon>
        <taxon>Poales</taxon>
        <taxon>Poaceae</taxon>
        <taxon>PACMAD clade</taxon>
        <taxon>Arundinoideae</taxon>
        <taxon>Arundineae</taxon>
        <taxon>Arundo</taxon>
    </lineage>
</organism>
<sequence length="36" mass="4061">MLSTCCRLGLLVLQSSLDMHRYLCASSITQLEAYCH</sequence>
<reference evidence="1" key="1">
    <citation type="submission" date="2014-09" db="EMBL/GenBank/DDBJ databases">
        <authorList>
            <person name="Magalhaes I.L.F."/>
            <person name="Oliveira U."/>
            <person name="Santos F.R."/>
            <person name="Vidigal T.H.D.A."/>
            <person name="Brescovit A.D."/>
            <person name="Santos A.J."/>
        </authorList>
    </citation>
    <scope>NUCLEOTIDE SEQUENCE</scope>
    <source>
        <tissue evidence="1">Shoot tissue taken approximately 20 cm above the soil surface</tissue>
    </source>
</reference>
<name>A0A0A9H6L1_ARUDO</name>
<evidence type="ECO:0000313" key="1">
    <source>
        <dbReference type="EMBL" id="JAE32387.1"/>
    </source>
</evidence>
<protein>
    <submittedName>
        <fullName evidence="1">Uncharacterized protein</fullName>
    </submittedName>
</protein>
<dbReference type="AlphaFoldDB" id="A0A0A9H6L1"/>
<accession>A0A0A9H6L1</accession>
<reference evidence="1" key="2">
    <citation type="journal article" date="2015" name="Data Brief">
        <title>Shoot transcriptome of the giant reed, Arundo donax.</title>
        <authorList>
            <person name="Barrero R.A."/>
            <person name="Guerrero F.D."/>
            <person name="Moolhuijzen P."/>
            <person name="Goolsby J.A."/>
            <person name="Tidwell J."/>
            <person name="Bellgard S.E."/>
            <person name="Bellgard M.I."/>
        </authorList>
    </citation>
    <scope>NUCLEOTIDE SEQUENCE</scope>
    <source>
        <tissue evidence="1">Shoot tissue taken approximately 20 cm above the soil surface</tissue>
    </source>
</reference>
<proteinExistence type="predicted"/>
<dbReference type="EMBL" id="GBRH01165509">
    <property type="protein sequence ID" value="JAE32387.1"/>
    <property type="molecule type" value="Transcribed_RNA"/>
</dbReference>